<feature type="coiled-coil region" evidence="1">
    <location>
        <begin position="24"/>
        <end position="51"/>
    </location>
</feature>
<accession>A0A517TV45</accession>
<protein>
    <submittedName>
        <fullName evidence="4">Molybdopterin biosynthesis protein MoeB</fullName>
    </submittedName>
</protein>
<evidence type="ECO:0000256" key="2">
    <source>
        <dbReference type="SAM" id="SignalP"/>
    </source>
</evidence>
<dbReference type="EMBL" id="CP036339">
    <property type="protein sequence ID" value="QDT72256.1"/>
    <property type="molecule type" value="Genomic_DNA"/>
</dbReference>
<dbReference type="RefSeq" id="WP_145431842.1">
    <property type="nucleotide sequence ID" value="NZ_CP036339.1"/>
</dbReference>
<dbReference type="InterPro" id="IPR036873">
    <property type="entry name" value="Rhodanese-like_dom_sf"/>
</dbReference>
<sequence precursor="true">MLFPTVLRIALCFLAMGAAALHAIEFTEDSLKAVQKAVDEKQAALVDVRSQKEWDKGHVAGAIFLPVTSLTDDLDERKLGKALPKKGIYYIHCAVGIRATRAGEYLEKRGYQVKVLKPGYQQLIEAGFKPATEKDEKKK</sequence>
<name>A0A517TV45_9BACT</name>
<evidence type="ECO:0000259" key="3">
    <source>
        <dbReference type="PROSITE" id="PS50206"/>
    </source>
</evidence>
<keyword evidence="1" id="KW-0175">Coiled coil</keyword>
<feature type="domain" description="Rhodanese" evidence="3">
    <location>
        <begin position="39"/>
        <end position="132"/>
    </location>
</feature>
<dbReference type="InterPro" id="IPR001763">
    <property type="entry name" value="Rhodanese-like_dom"/>
</dbReference>
<gene>
    <name evidence="4" type="ORF">I41_14280</name>
</gene>
<dbReference type="SUPFAM" id="SSF52821">
    <property type="entry name" value="Rhodanese/Cell cycle control phosphatase"/>
    <property type="match status" value="1"/>
</dbReference>
<dbReference type="Pfam" id="PF00581">
    <property type="entry name" value="Rhodanese"/>
    <property type="match status" value="1"/>
</dbReference>
<dbReference type="OrthoDB" id="9800872at2"/>
<dbReference type="Proteomes" id="UP000317909">
    <property type="component" value="Chromosome"/>
</dbReference>
<evidence type="ECO:0000256" key="1">
    <source>
        <dbReference type="SAM" id="Coils"/>
    </source>
</evidence>
<feature type="signal peptide" evidence="2">
    <location>
        <begin position="1"/>
        <end position="23"/>
    </location>
</feature>
<keyword evidence="5" id="KW-1185">Reference proteome</keyword>
<dbReference type="CDD" id="cd00158">
    <property type="entry name" value="RHOD"/>
    <property type="match status" value="1"/>
</dbReference>
<evidence type="ECO:0000313" key="4">
    <source>
        <dbReference type="EMBL" id="QDT72256.1"/>
    </source>
</evidence>
<dbReference type="PROSITE" id="PS50206">
    <property type="entry name" value="RHODANESE_3"/>
    <property type="match status" value="1"/>
</dbReference>
<dbReference type="PANTHER" id="PTHR43031">
    <property type="entry name" value="FAD-DEPENDENT OXIDOREDUCTASE"/>
    <property type="match status" value="1"/>
</dbReference>
<evidence type="ECO:0000313" key="5">
    <source>
        <dbReference type="Proteomes" id="UP000317909"/>
    </source>
</evidence>
<organism evidence="4 5">
    <name type="scientific">Lacipirellula limnantheis</name>
    <dbReference type="NCBI Taxonomy" id="2528024"/>
    <lineage>
        <taxon>Bacteria</taxon>
        <taxon>Pseudomonadati</taxon>
        <taxon>Planctomycetota</taxon>
        <taxon>Planctomycetia</taxon>
        <taxon>Pirellulales</taxon>
        <taxon>Lacipirellulaceae</taxon>
        <taxon>Lacipirellula</taxon>
    </lineage>
</organism>
<dbReference type="InterPro" id="IPR050229">
    <property type="entry name" value="GlpE_sulfurtransferase"/>
</dbReference>
<keyword evidence="2" id="KW-0732">Signal</keyword>
<dbReference type="KEGG" id="llh:I41_14280"/>
<proteinExistence type="predicted"/>
<dbReference type="AlphaFoldDB" id="A0A517TV45"/>
<dbReference type="Gene3D" id="3.40.250.10">
    <property type="entry name" value="Rhodanese-like domain"/>
    <property type="match status" value="1"/>
</dbReference>
<dbReference type="PANTHER" id="PTHR43031:SF7">
    <property type="entry name" value="NITRIC OXIDE REDUCTASE FLRD-NAD(+) REDUCTASE"/>
    <property type="match status" value="1"/>
</dbReference>
<feature type="chain" id="PRO_5022201708" evidence="2">
    <location>
        <begin position="24"/>
        <end position="139"/>
    </location>
</feature>
<dbReference type="SMART" id="SM00450">
    <property type="entry name" value="RHOD"/>
    <property type="match status" value="1"/>
</dbReference>
<reference evidence="4 5" key="1">
    <citation type="submission" date="2019-02" db="EMBL/GenBank/DDBJ databases">
        <title>Deep-cultivation of Planctomycetes and their phenomic and genomic characterization uncovers novel biology.</title>
        <authorList>
            <person name="Wiegand S."/>
            <person name="Jogler M."/>
            <person name="Boedeker C."/>
            <person name="Pinto D."/>
            <person name="Vollmers J."/>
            <person name="Rivas-Marin E."/>
            <person name="Kohn T."/>
            <person name="Peeters S.H."/>
            <person name="Heuer A."/>
            <person name="Rast P."/>
            <person name="Oberbeckmann S."/>
            <person name="Bunk B."/>
            <person name="Jeske O."/>
            <person name="Meyerdierks A."/>
            <person name="Storesund J.E."/>
            <person name="Kallscheuer N."/>
            <person name="Luecker S."/>
            <person name="Lage O.M."/>
            <person name="Pohl T."/>
            <person name="Merkel B.J."/>
            <person name="Hornburger P."/>
            <person name="Mueller R.-W."/>
            <person name="Bruemmer F."/>
            <person name="Labrenz M."/>
            <person name="Spormann A.M."/>
            <person name="Op den Camp H."/>
            <person name="Overmann J."/>
            <person name="Amann R."/>
            <person name="Jetten M.S.M."/>
            <person name="Mascher T."/>
            <person name="Medema M.H."/>
            <person name="Devos D.P."/>
            <person name="Kaster A.-K."/>
            <person name="Ovreas L."/>
            <person name="Rohde M."/>
            <person name="Galperin M.Y."/>
            <person name="Jogler C."/>
        </authorList>
    </citation>
    <scope>NUCLEOTIDE SEQUENCE [LARGE SCALE GENOMIC DNA]</scope>
    <source>
        <strain evidence="4 5">I41</strain>
    </source>
</reference>